<sequence>MEIKAFTLAEVLITLGIIGIVAAMTLPVLITSNKNKQLETGLKRSYSLIQQALEMYQAETGERLKADGSLAHLELAPKLKKYFKVVKDCGYAYSTDPENLKGCVPARSDSSTGLYKTFNGKADMNMWFLDDIQYILNDGSILFFENSNASLTRLYISVDVNGFGQRPNRLGQDLFIFQLDKNGKLLPMGVKNSDYYDVNDRYCSVTSSYNMNGAGCTYKALIEKDYFNKLPK</sequence>
<dbReference type="GO" id="GO:0015627">
    <property type="term" value="C:type II protein secretion system complex"/>
    <property type="evidence" value="ECO:0007669"/>
    <property type="project" value="InterPro"/>
</dbReference>
<keyword evidence="2" id="KW-1133">Transmembrane helix</keyword>
<evidence type="ECO:0000313" key="4">
    <source>
        <dbReference type="Proteomes" id="UP000823928"/>
    </source>
</evidence>
<dbReference type="SUPFAM" id="SSF54523">
    <property type="entry name" value="Pili subunits"/>
    <property type="match status" value="1"/>
</dbReference>
<keyword evidence="1" id="KW-0488">Methylation</keyword>
<dbReference type="EMBL" id="DVIU01000076">
    <property type="protein sequence ID" value="HIS35675.1"/>
    <property type="molecule type" value="Genomic_DNA"/>
</dbReference>
<keyword evidence="2" id="KW-0812">Transmembrane</keyword>
<dbReference type="AlphaFoldDB" id="A0A9D1JMZ5"/>
<feature type="transmembrane region" description="Helical" evidence="2">
    <location>
        <begin position="6"/>
        <end position="30"/>
    </location>
</feature>
<reference evidence="3" key="1">
    <citation type="submission" date="2020-10" db="EMBL/GenBank/DDBJ databases">
        <authorList>
            <person name="Gilroy R."/>
        </authorList>
    </citation>
    <scope>NUCLEOTIDE SEQUENCE</scope>
    <source>
        <strain evidence="3">6276</strain>
    </source>
</reference>
<dbReference type="InterPro" id="IPR045584">
    <property type="entry name" value="Pilin-like"/>
</dbReference>
<protein>
    <submittedName>
        <fullName evidence="3">Type II secretion system protein</fullName>
    </submittedName>
</protein>
<gene>
    <name evidence="3" type="ORF">IAC10_03475</name>
</gene>
<accession>A0A9D1JMZ5</accession>
<reference evidence="3" key="2">
    <citation type="journal article" date="2021" name="PeerJ">
        <title>Extensive microbial diversity within the chicken gut microbiome revealed by metagenomics and culture.</title>
        <authorList>
            <person name="Gilroy R."/>
            <person name="Ravi A."/>
            <person name="Getino M."/>
            <person name="Pursley I."/>
            <person name="Horton D.L."/>
            <person name="Alikhan N.F."/>
            <person name="Baker D."/>
            <person name="Gharbi K."/>
            <person name="Hall N."/>
            <person name="Watson M."/>
            <person name="Adriaenssens E.M."/>
            <person name="Foster-Nyarko E."/>
            <person name="Jarju S."/>
            <person name="Secka A."/>
            <person name="Antonio M."/>
            <person name="Oren A."/>
            <person name="Chaudhuri R.R."/>
            <person name="La Ragione R."/>
            <person name="Hildebrand F."/>
            <person name="Pallen M.J."/>
        </authorList>
    </citation>
    <scope>NUCLEOTIDE SEQUENCE</scope>
    <source>
        <strain evidence="3">6276</strain>
    </source>
</reference>
<dbReference type="PRINTS" id="PR00813">
    <property type="entry name" value="BCTERIALGSPG"/>
</dbReference>
<comment type="caution">
    <text evidence="3">The sequence shown here is derived from an EMBL/GenBank/DDBJ whole genome shotgun (WGS) entry which is preliminary data.</text>
</comment>
<proteinExistence type="predicted"/>
<dbReference type="Proteomes" id="UP000823928">
    <property type="component" value="Unassembled WGS sequence"/>
</dbReference>
<evidence type="ECO:0000256" key="1">
    <source>
        <dbReference type="ARBA" id="ARBA00022481"/>
    </source>
</evidence>
<dbReference type="NCBIfam" id="TIGR02532">
    <property type="entry name" value="IV_pilin_GFxxxE"/>
    <property type="match status" value="1"/>
</dbReference>
<evidence type="ECO:0000256" key="2">
    <source>
        <dbReference type="SAM" id="Phobius"/>
    </source>
</evidence>
<name>A0A9D1JMZ5_9BACT</name>
<dbReference type="GO" id="GO:0015628">
    <property type="term" value="P:protein secretion by the type II secretion system"/>
    <property type="evidence" value="ECO:0007669"/>
    <property type="project" value="InterPro"/>
</dbReference>
<dbReference type="InterPro" id="IPR012902">
    <property type="entry name" value="N_methyl_site"/>
</dbReference>
<keyword evidence="2" id="KW-0472">Membrane</keyword>
<evidence type="ECO:0000313" key="3">
    <source>
        <dbReference type="EMBL" id="HIS35675.1"/>
    </source>
</evidence>
<dbReference type="Gene3D" id="3.30.700.10">
    <property type="entry name" value="Glycoprotein, Type 4 Pilin"/>
    <property type="match status" value="1"/>
</dbReference>
<organism evidence="3 4">
    <name type="scientific">Candidatus Scatousia excrementigallinarum</name>
    <dbReference type="NCBI Taxonomy" id="2840935"/>
    <lineage>
        <taxon>Bacteria</taxon>
        <taxon>Candidatus Scatousia</taxon>
    </lineage>
</organism>
<dbReference type="InterPro" id="IPR000983">
    <property type="entry name" value="Bac_GSPG_pilin"/>
</dbReference>